<protein>
    <submittedName>
        <fullName evidence="1">Uncharacterized protein</fullName>
    </submittedName>
</protein>
<evidence type="ECO:0000313" key="2">
    <source>
        <dbReference type="Proteomes" id="UP000006420"/>
    </source>
</evidence>
<dbReference type="RefSeq" id="WP_006844693.1">
    <property type="nucleotide sequence ID" value="NZ_AQWJ01000012.1"/>
</dbReference>
<dbReference type="HOGENOM" id="CLU_2464155_0_0_10"/>
<evidence type="ECO:0000313" key="1">
    <source>
        <dbReference type="EMBL" id="EGK04715.1"/>
    </source>
</evidence>
<dbReference type="OrthoDB" id="1495954at2"/>
<comment type="caution">
    <text evidence="1">The sequence shown here is derived from an EMBL/GenBank/DDBJ whole genome shotgun (WGS) entry which is preliminary data.</text>
</comment>
<accession>F8X517</accession>
<dbReference type="Proteomes" id="UP000006420">
    <property type="component" value="Unassembled WGS sequence"/>
</dbReference>
<dbReference type="GeneID" id="78083921"/>
<gene>
    <name evidence="1" type="ORF">HMPREF9456_03326</name>
</gene>
<sequence length="88" mass="10074">MQISGCIIQRRNIDENTKSDFHATYKGKEIIVSSNHGLGEADKYWLTRFNIEVIDIKTGLRDVDTYEDCHEIRDAIRHALIGACLIKP</sequence>
<name>F8X517_9BACT</name>
<organism evidence="1 2">
    <name type="scientific">Dysgonomonas mossii DSM 22836</name>
    <dbReference type="NCBI Taxonomy" id="742767"/>
    <lineage>
        <taxon>Bacteria</taxon>
        <taxon>Pseudomonadati</taxon>
        <taxon>Bacteroidota</taxon>
        <taxon>Bacteroidia</taxon>
        <taxon>Bacteroidales</taxon>
        <taxon>Dysgonomonadaceae</taxon>
        <taxon>Dysgonomonas</taxon>
    </lineage>
</organism>
<keyword evidence="2" id="KW-1185">Reference proteome</keyword>
<dbReference type="STRING" id="742767.HMPREF9456_03326"/>
<dbReference type="EMBL" id="ADLW01000021">
    <property type="protein sequence ID" value="EGK04715.1"/>
    <property type="molecule type" value="Genomic_DNA"/>
</dbReference>
<dbReference type="AlphaFoldDB" id="F8X517"/>
<proteinExistence type="predicted"/>
<dbReference type="eggNOG" id="ENOG502ZMBV">
    <property type="taxonomic scope" value="Bacteria"/>
</dbReference>
<reference evidence="1 2" key="1">
    <citation type="submission" date="2011-04" db="EMBL/GenBank/DDBJ databases">
        <title>The Genome Sequence of Dysgonomonas mossii DSM 22836.</title>
        <authorList>
            <consortium name="The Broad Institute Genome Sequencing Platform"/>
            <person name="Earl A."/>
            <person name="Ward D."/>
            <person name="Feldgarden M."/>
            <person name="Gevers D."/>
            <person name="Pudlo N."/>
            <person name="Martens E."/>
            <person name="Allen-Vercoe E."/>
            <person name="Young S.K."/>
            <person name="Zeng Q."/>
            <person name="Gargeya S."/>
            <person name="Fitzgerald M."/>
            <person name="Haas B."/>
            <person name="Abouelleil A."/>
            <person name="Alvarado L."/>
            <person name="Arachchi H.M."/>
            <person name="Berlin A."/>
            <person name="Brown A."/>
            <person name="Chapman S.B."/>
            <person name="Chen Z."/>
            <person name="Dunbar C."/>
            <person name="Freedman E."/>
            <person name="Gearin G."/>
            <person name="Gellesch M."/>
            <person name="Goldberg J."/>
            <person name="Griggs A."/>
            <person name="Gujja S."/>
            <person name="Heiman D."/>
            <person name="Howarth C."/>
            <person name="Larson L."/>
            <person name="Lui A."/>
            <person name="MacDonald P.J.P."/>
            <person name="Mehta T."/>
            <person name="Montmayeur A."/>
            <person name="Murphy C."/>
            <person name="Neiman D."/>
            <person name="Pearson M."/>
            <person name="Priest M."/>
            <person name="Roberts A."/>
            <person name="Saif S."/>
            <person name="Shea T."/>
            <person name="Shenoy N."/>
            <person name="Sisk P."/>
            <person name="Stolte C."/>
            <person name="Sykes S."/>
            <person name="Yandava C."/>
            <person name="Wortman J."/>
            <person name="Nusbaum C."/>
            <person name="Birren B."/>
        </authorList>
    </citation>
    <scope>NUCLEOTIDE SEQUENCE [LARGE SCALE GENOMIC DNA]</scope>
    <source>
        <strain evidence="1 2">DSM 22836</strain>
    </source>
</reference>